<keyword evidence="8 12" id="KW-0808">Transferase</keyword>
<keyword evidence="6 12" id="KW-0698">rRNA processing</keyword>
<evidence type="ECO:0000313" key="16">
    <source>
        <dbReference type="Proteomes" id="UP001597244"/>
    </source>
</evidence>
<evidence type="ECO:0000256" key="6">
    <source>
        <dbReference type="ARBA" id="ARBA00022552"/>
    </source>
</evidence>
<dbReference type="GO" id="GO:0008168">
    <property type="term" value="F:methyltransferase activity"/>
    <property type="evidence" value="ECO:0007669"/>
    <property type="project" value="UniProtKB-KW"/>
</dbReference>
<dbReference type="SUPFAM" id="SSF75217">
    <property type="entry name" value="alpha/beta knot"/>
    <property type="match status" value="1"/>
</dbReference>
<gene>
    <name evidence="15" type="ORF">ACFQ4L_06740</name>
</gene>
<dbReference type="PANTHER" id="PTHR30027">
    <property type="entry name" value="RIBOSOMAL RNA SMALL SUBUNIT METHYLTRANSFERASE E"/>
    <property type="match status" value="1"/>
</dbReference>
<dbReference type="RefSeq" id="WP_125578729.1">
    <property type="nucleotide sequence ID" value="NZ_JBHTOF010000080.1"/>
</dbReference>
<evidence type="ECO:0000256" key="8">
    <source>
        <dbReference type="ARBA" id="ARBA00022679"/>
    </source>
</evidence>
<sequence>MQLFFVAKKISPGQVFALSELDYKHAVRVLRMQVGDKVETVGSDRVAFSAKIISIDSETAQIRVQAGDTPLQDTELPVDAEIICGLPKREKTEWIVQKATELGASKIIFFAASRSIMQWRPQQVEKKLQRLQQIAHDAAAQSHRRQIPQVEFWPQLLKSLPQEGLNLVAYEEVVKAHEDHALVSAFAQLTPQTPVIRMIFGPEGGLTEKEVADLAAQNVRSVGLGPRILRTETAPLYFLSSLSYAIELLN</sequence>
<dbReference type="InterPro" id="IPR015947">
    <property type="entry name" value="PUA-like_sf"/>
</dbReference>
<comment type="function">
    <text evidence="10 12">Specifically methylates the N3 position of the uracil ring of uridine 1498 (m3U1498) in 16S rRNA. Acts on the fully assembled 30S ribosomal subunit.</text>
</comment>
<evidence type="ECO:0000256" key="5">
    <source>
        <dbReference type="ARBA" id="ARBA00022490"/>
    </source>
</evidence>
<evidence type="ECO:0000256" key="9">
    <source>
        <dbReference type="ARBA" id="ARBA00022691"/>
    </source>
</evidence>
<evidence type="ECO:0000256" key="11">
    <source>
        <dbReference type="ARBA" id="ARBA00047944"/>
    </source>
</evidence>
<evidence type="ECO:0000313" key="15">
    <source>
        <dbReference type="EMBL" id="MFD1465755.1"/>
    </source>
</evidence>
<dbReference type="EC" id="2.1.1.193" evidence="3 12"/>
<dbReference type="EMBL" id="JBHTOF010000080">
    <property type="protein sequence ID" value="MFD1465755.1"/>
    <property type="molecule type" value="Genomic_DNA"/>
</dbReference>
<dbReference type="CDD" id="cd18084">
    <property type="entry name" value="RsmE-like"/>
    <property type="match status" value="1"/>
</dbReference>
<evidence type="ECO:0000256" key="12">
    <source>
        <dbReference type="PIRNR" id="PIRNR015601"/>
    </source>
</evidence>
<evidence type="ECO:0000256" key="3">
    <source>
        <dbReference type="ARBA" id="ARBA00012328"/>
    </source>
</evidence>
<keyword evidence="9 12" id="KW-0949">S-adenosyl-L-methionine</keyword>
<comment type="catalytic activity">
    <reaction evidence="11 12">
        <text>uridine(1498) in 16S rRNA + S-adenosyl-L-methionine = N(3)-methyluridine(1498) in 16S rRNA + S-adenosyl-L-homocysteine + H(+)</text>
        <dbReference type="Rhea" id="RHEA:42920"/>
        <dbReference type="Rhea" id="RHEA-COMP:10283"/>
        <dbReference type="Rhea" id="RHEA-COMP:10284"/>
        <dbReference type="ChEBI" id="CHEBI:15378"/>
        <dbReference type="ChEBI" id="CHEBI:57856"/>
        <dbReference type="ChEBI" id="CHEBI:59789"/>
        <dbReference type="ChEBI" id="CHEBI:65315"/>
        <dbReference type="ChEBI" id="CHEBI:74502"/>
        <dbReference type="EC" id="2.1.1.193"/>
    </reaction>
</comment>
<dbReference type="SUPFAM" id="SSF88697">
    <property type="entry name" value="PUA domain-like"/>
    <property type="match status" value="1"/>
</dbReference>
<dbReference type="InterPro" id="IPR046886">
    <property type="entry name" value="RsmE_MTase_dom"/>
</dbReference>
<keyword evidence="7 12" id="KW-0489">Methyltransferase</keyword>
<protein>
    <recommendedName>
        <fullName evidence="4 12">Ribosomal RNA small subunit methyltransferase E</fullName>
        <ecNumber evidence="3 12">2.1.1.193</ecNumber>
    </recommendedName>
</protein>
<dbReference type="InterPro" id="IPR029028">
    <property type="entry name" value="Alpha/beta_knot_MTases"/>
</dbReference>
<dbReference type="InterPro" id="IPR006700">
    <property type="entry name" value="RsmE"/>
</dbReference>
<name>A0ABW4DM68_9LACO</name>
<dbReference type="PIRSF" id="PIRSF015601">
    <property type="entry name" value="MTase_slr0722"/>
    <property type="match status" value="1"/>
</dbReference>
<feature type="domain" description="Ribosomal RNA small subunit methyltransferase E PUA-like" evidence="14">
    <location>
        <begin position="22"/>
        <end position="64"/>
    </location>
</feature>
<proteinExistence type="inferred from homology"/>
<dbReference type="Pfam" id="PF20260">
    <property type="entry name" value="PUA_4"/>
    <property type="match status" value="1"/>
</dbReference>
<reference evidence="16" key="1">
    <citation type="journal article" date="2019" name="Int. J. Syst. Evol. Microbiol.">
        <title>The Global Catalogue of Microorganisms (GCM) 10K type strain sequencing project: providing services to taxonomists for standard genome sequencing and annotation.</title>
        <authorList>
            <consortium name="The Broad Institute Genomics Platform"/>
            <consortium name="The Broad Institute Genome Sequencing Center for Infectious Disease"/>
            <person name="Wu L."/>
            <person name="Ma J."/>
        </authorList>
    </citation>
    <scope>NUCLEOTIDE SEQUENCE [LARGE SCALE GENOMIC DNA]</scope>
    <source>
        <strain evidence="16">CCM 8951</strain>
    </source>
</reference>
<keyword evidence="5 12" id="KW-0963">Cytoplasm</keyword>
<evidence type="ECO:0000256" key="10">
    <source>
        <dbReference type="ARBA" id="ARBA00025699"/>
    </source>
</evidence>
<dbReference type="NCBIfam" id="TIGR00046">
    <property type="entry name" value="RsmE family RNA methyltransferase"/>
    <property type="match status" value="1"/>
</dbReference>
<keyword evidence="16" id="KW-1185">Reference proteome</keyword>
<evidence type="ECO:0000256" key="7">
    <source>
        <dbReference type="ARBA" id="ARBA00022603"/>
    </source>
</evidence>
<organism evidence="15 16">
    <name type="scientific">Lapidilactobacillus mulanensis</name>
    <dbReference type="NCBI Taxonomy" id="2485999"/>
    <lineage>
        <taxon>Bacteria</taxon>
        <taxon>Bacillati</taxon>
        <taxon>Bacillota</taxon>
        <taxon>Bacilli</taxon>
        <taxon>Lactobacillales</taxon>
        <taxon>Lactobacillaceae</taxon>
        <taxon>Lapidilactobacillus</taxon>
    </lineage>
</organism>
<feature type="domain" description="Ribosomal RNA small subunit methyltransferase E methyltransferase" evidence="13">
    <location>
        <begin position="75"/>
        <end position="242"/>
    </location>
</feature>
<dbReference type="PANTHER" id="PTHR30027:SF3">
    <property type="entry name" value="16S RRNA (URACIL(1498)-N(3))-METHYLTRANSFERASE"/>
    <property type="match status" value="1"/>
</dbReference>
<evidence type="ECO:0000259" key="14">
    <source>
        <dbReference type="Pfam" id="PF20260"/>
    </source>
</evidence>
<evidence type="ECO:0000256" key="1">
    <source>
        <dbReference type="ARBA" id="ARBA00004496"/>
    </source>
</evidence>
<dbReference type="InterPro" id="IPR046887">
    <property type="entry name" value="RsmE_PUA-like"/>
</dbReference>
<dbReference type="Gene3D" id="3.40.1280.10">
    <property type="match status" value="1"/>
</dbReference>
<dbReference type="GO" id="GO:0032259">
    <property type="term" value="P:methylation"/>
    <property type="evidence" value="ECO:0007669"/>
    <property type="project" value="UniProtKB-KW"/>
</dbReference>
<dbReference type="Proteomes" id="UP001597244">
    <property type="component" value="Unassembled WGS sequence"/>
</dbReference>
<evidence type="ECO:0000256" key="2">
    <source>
        <dbReference type="ARBA" id="ARBA00005528"/>
    </source>
</evidence>
<dbReference type="Pfam" id="PF04452">
    <property type="entry name" value="Methyltrans_RNA"/>
    <property type="match status" value="1"/>
</dbReference>
<comment type="similarity">
    <text evidence="2 12">Belongs to the RNA methyltransferase RsmE family.</text>
</comment>
<accession>A0ABW4DM68</accession>
<dbReference type="InterPro" id="IPR029026">
    <property type="entry name" value="tRNA_m1G_MTases_N"/>
</dbReference>
<comment type="caution">
    <text evidence="15">The sequence shown here is derived from an EMBL/GenBank/DDBJ whole genome shotgun (WGS) entry which is preliminary data.</text>
</comment>
<evidence type="ECO:0000259" key="13">
    <source>
        <dbReference type="Pfam" id="PF04452"/>
    </source>
</evidence>
<evidence type="ECO:0000256" key="4">
    <source>
        <dbReference type="ARBA" id="ARBA00013673"/>
    </source>
</evidence>
<comment type="subcellular location">
    <subcellularLocation>
        <location evidence="1 12">Cytoplasm</location>
    </subcellularLocation>
</comment>